<keyword evidence="3 6" id="KW-0285">Flavoprotein</keyword>
<dbReference type="GO" id="GO:0016627">
    <property type="term" value="F:oxidoreductase activity, acting on the CH-CH group of donors"/>
    <property type="evidence" value="ECO:0007669"/>
    <property type="project" value="InterPro"/>
</dbReference>
<dbReference type="Gene3D" id="2.40.110.10">
    <property type="entry name" value="Butyryl-CoA Dehydrogenase, subunit A, domain 2"/>
    <property type="match status" value="1"/>
</dbReference>
<evidence type="ECO:0000256" key="7">
    <source>
        <dbReference type="SAM" id="MobiDB-lite"/>
    </source>
</evidence>
<evidence type="ECO:0000256" key="6">
    <source>
        <dbReference type="RuleBase" id="RU362125"/>
    </source>
</evidence>
<evidence type="ECO:0000313" key="12">
    <source>
        <dbReference type="Proteomes" id="UP000236723"/>
    </source>
</evidence>
<dbReference type="OrthoDB" id="3778631at2"/>
<dbReference type="Proteomes" id="UP000236723">
    <property type="component" value="Unassembled WGS sequence"/>
</dbReference>
<dbReference type="InterPro" id="IPR046373">
    <property type="entry name" value="Acyl-CoA_Oxase/DH_mid-dom_sf"/>
</dbReference>
<comment type="cofactor">
    <cofactor evidence="1 6">
        <name>FAD</name>
        <dbReference type="ChEBI" id="CHEBI:57692"/>
    </cofactor>
</comment>
<dbReference type="GO" id="GO:0050660">
    <property type="term" value="F:flavin adenine dinucleotide binding"/>
    <property type="evidence" value="ECO:0007669"/>
    <property type="project" value="InterPro"/>
</dbReference>
<accession>A0A1H6DLW4</accession>
<feature type="region of interest" description="Disordered" evidence="7">
    <location>
        <begin position="386"/>
        <end position="409"/>
    </location>
</feature>
<evidence type="ECO:0000259" key="8">
    <source>
        <dbReference type="Pfam" id="PF00441"/>
    </source>
</evidence>
<name>A0A1H6DLW4_9ACTN</name>
<evidence type="ECO:0000256" key="2">
    <source>
        <dbReference type="ARBA" id="ARBA00009347"/>
    </source>
</evidence>
<evidence type="ECO:0000256" key="4">
    <source>
        <dbReference type="ARBA" id="ARBA00022827"/>
    </source>
</evidence>
<dbReference type="SUPFAM" id="SSF47203">
    <property type="entry name" value="Acyl-CoA dehydrogenase C-terminal domain-like"/>
    <property type="match status" value="1"/>
</dbReference>
<protein>
    <submittedName>
        <fullName evidence="11">Acyl-CoA dehydrogenase</fullName>
    </submittedName>
</protein>
<feature type="domain" description="Acyl-CoA oxidase/dehydrogenase middle" evidence="9">
    <location>
        <begin position="126"/>
        <end position="220"/>
    </location>
</feature>
<dbReference type="InterPro" id="IPR036250">
    <property type="entry name" value="AcylCo_DH-like_C"/>
</dbReference>
<dbReference type="EMBL" id="FNVO01000019">
    <property type="protein sequence ID" value="SEG86194.1"/>
    <property type="molecule type" value="Genomic_DNA"/>
</dbReference>
<dbReference type="InterPro" id="IPR009075">
    <property type="entry name" value="AcylCo_DH/oxidase_C"/>
</dbReference>
<proteinExistence type="inferred from homology"/>
<evidence type="ECO:0000256" key="1">
    <source>
        <dbReference type="ARBA" id="ARBA00001974"/>
    </source>
</evidence>
<dbReference type="PANTHER" id="PTHR43292:SF4">
    <property type="entry name" value="ACYL-COA DEHYDROGENASE FADE34"/>
    <property type="match status" value="1"/>
</dbReference>
<dbReference type="InterPro" id="IPR006091">
    <property type="entry name" value="Acyl-CoA_Oxase/DH_mid-dom"/>
</dbReference>
<dbReference type="AlphaFoldDB" id="A0A1H6DLW4"/>
<dbReference type="SUPFAM" id="SSF56645">
    <property type="entry name" value="Acyl-CoA dehydrogenase NM domain-like"/>
    <property type="match status" value="1"/>
</dbReference>
<evidence type="ECO:0000313" key="11">
    <source>
        <dbReference type="EMBL" id="SEG86194.1"/>
    </source>
</evidence>
<dbReference type="InterPro" id="IPR013786">
    <property type="entry name" value="AcylCoA_DH/ox_N"/>
</dbReference>
<keyword evidence="4 6" id="KW-0274">FAD</keyword>
<dbReference type="Pfam" id="PF00441">
    <property type="entry name" value="Acyl-CoA_dh_1"/>
    <property type="match status" value="1"/>
</dbReference>
<sequence>MSAALQLEELLRQVLPARWTELVDSDDREGLADYLAGLDADLSTDLVRTVAADGWLVPEWPTHLGGRALSADETVDVRRTLARWRVGTVDSAIGTGWVGPAILTFAGDDVAAELLPSIARNEVLWCQLFSEPEAGSDLASVRTRARRDGDRWHLTGRKTWTSRADRAGWGLAVARTDIDVPKHAGLTCFLVDLSTPGIQVRPILQMTGDAEFFEVTLDDVVVPDRYRLGETGQGWEVVRTVLQLERMAGSGAGAATPGSVVGRTVDELVAERLPGSDPVQADAIVRLYVEAQAIALNNRRNALHRSEGLPPVANGTPYNKVLQAEHTKRLQRGILGSAGLGAVAHAPGDRARSYDAWAFLRVQPKTIAGGTSEVLRDQIAERALGMPRGADPSKTVSWREFTGSRGGNA</sequence>
<keyword evidence="5 6" id="KW-0560">Oxidoreductase</keyword>
<comment type="similarity">
    <text evidence="2 6">Belongs to the acyl-CoA dehydrogenase family.</text>
</comment>
<reference evidence="12" key="1">
    <citation type="submission" date="2016-10" db="EMBL/GenBank/DDBJ databases">
        <authorList>
            <person name="Varghese N."/>
            <person name="Submissions S."/>
        </authorList>
    </citation>
    <scope>NUCLEOTIDE SEQUENCE [LARGE SCALE GENOMIC DNA]</scope>
    <source>
        <strain evidence="12">DSM 43163</strain>
    </source>
</reference>
<feature type="domain" description="Acyl-CoA dehydrogenase/oxidase C-terminal" evidence="8">
    <location>
        <begin position="232"/>
        <end position="383"/>
    </location>
</feature>
<keyword evidence="12" id="KW-1185">Reference proteome</keyword>
<dbReference type="RefSeq" id="WP_103942748.1">
    <property type="nucleotide sequence ID" value="NZ_FNVO01000019.1"/>
</dbReference>
<evidence type="ECO:0000259" key="9">
    <source>
        <dbReference type="Pfam" id="PF02770"/>
    </source>
</evidence>
<dbReference type="PANTHER" id="PTHR43292">
    <property type="entry name" value="ACYL-COA DEHYDROGENASE"/>
    <property type="match status" value="1"/>
</dbReference>
<evidence type="ECO:0000256" key="5">
    <source>
        <dbReference type="ARBA" id="ARBA00023002"/>
    </source>
</evidence>
<dbReference type="Gene3D" id="1.10.540.10">
    <property type="entry name" value="Acyl-CoA dehydrogenase/oxidase, N-terminal domain"/>
    <property type="match status" value="1"/>
</dbReference>
<evidence type="ECO:0000259" key="10">
    <source>
        <dbReference type="Pfam" id="PF02771"/>
    </source>
</evidence>
<dbReference type="InterPro" id="IPR037069">
    <property type="entry name" value="AcylCoA_DH/ox_N_sf"/>
</dbReference>
<dbReference type="Pfam" id="PF02771">
    <property type="entry name" value="Acyl-CoA_dh_N"/>
    <property type="match status" value="1"/>
</dbReference>
<dbReference type="Pfam" id="PF02770">
    <property type="entry name" value="Acyl-CoA_dh_M"/>
    <property type="match status" value="1"/>
</dbReference>
<dbReference type="GO" id="GO:0005886">
    <property type="term" value="C:plasma membrane"/>
    <property type="evidence" value="ECO:0007669"/>
    <property type="project" value="TreeGrafter"/>
</dbReference>
<organism evidence="11 12">
    <name type="scientific">Thermomonospora echinospora</name>
    <dbReference type="NCBI Taxonomy" id="1992"/>
    <lineage>
        <taxon>Bacteria</taxon>
        <taxon>Bacillati</taxon>
        <taxon>Actinomycetota</taxon>
        <taxon>Actinomycetes</taxon>
        <taxon>Streptosporangiales</taxon>
        <taxon>Thermomonosporaceae</taxon>
        <taxon>Thermomonospora</taxon>
    </lineage>
</organism>
<dbReference type="FunFam" id="2.40.110.10:FF:000011">
    <property type="entry name" value="Acyl-CoA dehydrogenase FadE34"/>
    <property type="match status" value="1"/>
</dbReference>
<gene>
    <name evidence="11" type="ORF">SAMN04489712_11914</name>
</gene>
<dbReference type="InterPro" id="IPR052161">
    <property type="entry name" value="Mycobact_Acyl-CoA_DH"/>
</dbReference>
<evidence type="ECO:0000256" key="3">
    <source>
        <dbReference type="ARBA" id="ARBA00022630"/>
    </source>
</evidence>
<feature type="domain" description="Acyl-CoA dehydrogenase/oxidase N-terminal" evidence="10">
    <location>
        <begin position="41"/>
        <end position="122"/>
    </location>
</feature>
<dbReference type="InterPro" id="IPR009100">
    <property type="entry name" value="AcylCoA_DH/oxidase_NM_dom_sf"/>
</dbReference>
<dbReference type="Gene3D" id="1.20.140.10">
    <property type="entry name" value="Butyryl-CoA Dehydrogenase, subunit A, domain 3"/>
    <property type="match status" value="1"/>
</dbReference>